<dbReference type="SMART" id="SM00858">
    <property type="entry name" value="SAF"/>
    <property type="match status" value="1"/>
</dbReference>
<gene>
    <name evidence="2" type="ORF">HY29_11030</name>
</gene>
<dbReference type="Proteomes" id="UP000027037">
    <property type="component" value="Unassembled WGS sequence"/>
</dbReference>
<dbReference type="InterPro" id="IPR031571">
    <property type="entry name" value="RcpC_dom"/>
</dbReference>
<dbReference type="PATRIC" id="fig|1280946.3.peg.1002"/>
<accession>A0A062U5S3</accession>
<feature type="domain" description="SAF" evidence="1">
    <location>
        <begin position="47"/>
        <end position="115"/>
    </location>
</feature>
<evidence type="ECO:0000313" key="3">
    <source>
        <dbReference type="Proteomes" id="UP000027037"/>
    </source>
</evidence>
<protein>
    <recommendedName>
        <fullName evidence="1">SAF domain-containing protein</fullName>
    </recommendedName>
</protein>
<dbReference type="InterPro" id="IPR017592">
    <property type="entry name" value="Pilus_assmbl_Flp-typ_CpaB"/>
</dbReference>
<dbReference type="EMBL" id="AWFF01000028">
    <property type="protein sequence ID" value="KCZ55651.1"/>
    <property type="molecule type" value="Genomic_DNA"/>
</dbReference>
<reference evidence="2 3" key="1">
    <citation type="journal article" date="2014" name="Antonie Van Leeuwenhoek">
        <title>Hyphomonas beringensis sp. nov. and Hyphomonas chukchiensis sp. nov., isolated from surface seawater of the Bering Sea and Chukchi Sea.</title>
        <authorList>
            <person name="Li C."/>
            <person name="Lai Q."/>
            <person name="Li G."/>
            <person name="Dong C."/>
            <person name="Wang J."/>
            <person name="Liao Y."/>
            <person name="Shao Z."/>
        </authorList>
    </citation>
    <scope>NUCLEOTIDE SEQUENCE [LARGE SCALE GENOMIC DNA]</scope>
    <source>
        <strain evidence="2 3">25B14_1</strain>
    </source>
</reference>
<keyword evidence="3" id="KW-1185">Reference proteome</keyword>
<comment type="caution">
    <text evidence="2">The sequence shown here is derived from an EMBL/GenBank/DDBJ whole genome shotgun (WGS) entry which is preliminary data.</text>
</comment>
<proteinExistence type="predicted"/>
<dbReference type="AlphaFoldDB" id="A0A062U5S3"/>
<dbReference type="CDD" id="cd11614">
    <property type="entry name" value="SAF_CpaB_FlgA_like"/>
    <property type="match status" value="1"/>
</dbReference>
<dbReference type="Pfam" id="PF08666">
    <property type="entry name" value="SAF"/>
    <property type="match status" value="1"/>
</dbReference>
<dbReference type="OrthoDB" id="163768at2"/>
<dbReference type="STRING" id="1280946.HY29_11030"/>
<dbReference type="RefSeq" id="WP_051601138.1">
    <property type="nucleotide sequence ID" value="NZ_AWFF01000028.1"/>
</dbReference>
<dbReference type="InterPro" id="IPR013974">
    <property type="entry name" value="SAF"/>
</dbReference>
<name>A0A062U5S3_9PROT</name>
<dbReference type="NCBIfam" id="TIGR03177">
    <property type="entry name" value="pilus_cpaB"/>
    <property type="match status" value="1"/>
</dbReference>
<evidence type="ECO:0000313" key="2">
    <source>
        <dbReference type="EMBL" id="KCZ55651.1"/>
    </source>
</evidence>
<sequence>MSPIRLIILVGAAIAAIAAAFLVRNMAQAPAPQAPAPVVETQEISQTRVLVAKRNLQVGEMIVPEDMRWADWPESNVLNTYSTEAADPDAMEKLSGSIVRIPIYEKEPIMDTKLVMKGDTGTMAALLTPGMRAIAVEISVESATGGFILPNDHVDVILTYEVASGSSGGSGDDKMPITKTILQNVRVLAIDQVYTTDEFGGATQIGSTATLEVTGEEAELIAYSERRGLLSLSLRSWSDVGEGESRKARSDLLNSAGDTLMESGVVVYKNGQPDTPSRPWGR</sequence>
<dbReference type="Pfam" id="PF16976">
    <property type="entry name" value="RcpC"/>
    <property type="match status" value="1"/>
</dbReference>
<dbReference type="eggNOG" id="COG3745">
    <property type="taxonomic scope" value="Bacteria"/>
</dbReference>
<organism evidence="2 3">
    <name type="scientific">Hyphomonas beringensis</name>
    <dbReference type="NCBI Taxonomy" id="1280946"/>
    <lineage>
        <taxon>Bacteria</taxon>
        <taxon>Pseudomonadati</taxon>
        <taxon>Pseudomonadota</taxon>
        <taxon>Alphaproteobacteria</taxon>
        <taxon>Hyphomonadales</taxon>
        <taxon>Hyphomonadaceae</taxon>
        <taxon>Hyphomonas</taxon>
    </lineage>
</organism>
<evidence type="ECO:0000259" key="1">
    <source>
        <dbReference type="SMART" id="SM00858"/>
    </source>
</evidence>